<dbReference type="Proteomes" id="UP001218188">
    <property type="component" value="Unassembled WGS sequence"/>
</dbReference>
<dbReference type="GO" id="GO:0046464">
    <property type="term" value="P:acylglycerol catabolic process"/>
    <property type="evidence" value="ECO:0007669"/>
    <property type="project" value="TreeGrafter"/>
</dbReference>
<keyword evidence="3" id="KW-0378">Hydrolase</keyword>
<sequence length="372" mass="40673">MSPSASRCLAYLLLIVPPLVISFYLLASFPTPPSPLSVPAYPGLASLPPESRAREIYPENWLEEGGYVDLPMGRTRYWLRGPKSGKKIVLIHGLSIPALVWAPLVPQLVDAGHRVLLYDLYGRGYSDAPIGAAYDAQLYVTQLALLLQHVGWQRSRIIGVSMGGAIAAAFVATFPNLVEREVVLVASAGLVESADLPRTAKVMSSPFVQALTANPLIYAYLRRLASKPDATHEPRAALIQELVRHQSAHLAGFNRAVSSSLRTGPVTGMRWAFESKEWVGRRVLAIHGTADHTVPPAHTSRIKMLIEAAGRNTSTEAPNSERESKRTTQTKGKAWEEEERVRVARIPDAGHALTWTHADEVGKVMCQFLAGR</sequence>
<dbReference type="GO" id="GO:0016020">
    <property type="term" value="C:membrane"/>
    <property type="evidence" value="ECO:0007669"/>
    <property type="project" value="TreeGrafter"/>
</dbReference>
<dbReference type="AlphaFoldDB" id="A0AAD6S6Q9"/>
<accession>A0AAD6S6Q9</accession>
<keyword evidence="4" id="KW-1185">Reference proteome</keyword>
<comment type="caution">
    <text evidence="3">The sequence shown here is derived from an EMBL/GenBank/DDBJ whole genome shotgun (WGS) entry which is preliminary data.</text>
</comment>
<dbReference type="EMBL" id="JARJCM010000221">
    <property type="protein sequence ID" value="KAJ7021869.1"/>
    <property type="molecule type" value="Genomic_DNA"/>
</dbReference>
<evidence type="ECO:0000313" key="4">
    <source>
        <dbReference type="Proteomes" id="UP001218188"/>
    </source>
</evidence>
<dbReference type="Gene3D" id="3.40.50.1820">
    <property type="entry name" value="alpha/beta hydrolase"/>
    <property type="match status" value="1"/>
</dbReference>
<reference evidence="3" key="1">
    <citation type="submission" date="2023-03" db="EMBL/GenBank/DDBJ databases">
        <title>Massive genome expansion in bonnet fungi (Mycena s.s.) driven by repeated elements and novel gene families across ecological guilds.</title>
        <authorList>
            <consortium name="Lawrence Berkeley National Laboratory"/>
            <person name="Harder C.B."/>
            <person name="Miyauchi S."/>
            <person name="Viragh M."/>
            <person name="Kuo A."/>
            <person name="Thoen E."/>
            <person name="Andreopoulos B."/>
            <person name="Lu D."/>
            <person name="Skrede I."/>
            <person name="Drula E."/>
            <person name="Henrissat B."/>
            <person name="Morin E."/>
            <person name="Kohler A."/>
            <person name="Barry K."/>
            <person name="LaButti K."/>
            <person name="Morin E."/>
            <person name="Salamov A."/>
            <person name="Lipzen A."/>
            <person name="Mereny Z."/>
            <person name="Hegedus B."/>
            <person name="Baldrian P."/>
            <person name="Stursova M."/>
            <person name="Weitz H."/>
            <person name="Taylor A."/>
            <person name="Grigoriev I.V."/>
            <person name="Nagy L.G."/>
            <person name="Martin F."/>
            <person name="Kauserud H."/>
        </authorList>
    </citation>
    <scope>NUCLEOTIDE SEQUENCE</scope>
    <source>
        <strain evidence="3">CBHHK200</strain>
    </source>
</reference>
<evidence type="ECO:0000256" key="1">
    <source>
        <dbReference type="SAM" id="MobiDB-lite"/>
    </source>
</evidence>
<name>A0AAD6S6Q9_9AGAR</name>
<dbReference type="PRINTS" id="PR00111">
    <property type="entry name" value="ABHYDROLASE"/>
</dbReference>
<dbReference type="InterPro" id="IPR000073">
    <property type="entry name" value="AB_hydrolase_1"/>
</dbReference>
<dbReference type="InterPro" id="IPR029058">
    <property type="entry name" value="AB_hydrolase_fold"/>
</dbReference>
<dbReference type="SUPFAM" id="SSF53474">
    <property type="entry name" value="alpha/beta-Hydrolases"/>
    <property type="match status" value="1"/>
</dbReference>
<dbReference type="GO" id="GO:0047372">
    <property type="term" value="F:monoacylglycerol lipase activity"/>
    <property type="evidence" value="ECO:0007669"/>
    <property type="project" value="TreeGrafter"/>
</dbReference>
<proteinExistence type="predicted"/>
<protein>
    <submittedName>
        <fullName evidence="3">Alpha/Beta hydrolase protein</fullName>
    </submittedName>
</protein>
<evidence type="ECO:0000313" key="3">
    <source>
        <dbReference type="EMBL" id="KAJ7021869.1"/>
    </source>
</evidence>
<dbReference type="InterPro" id="IPR050266">
    <property type="entry name" value="AB_hydrolase_sf"/>
</dbReference>
<dbReference type="Pfam" id="PF00561">
    <property type="entry name" value="Abhydrolase_1"/>
    <property type="match status" value="1"/>
</dbReference>
<dbReference type="PANTHER" id="PTHR43798">
    <property type="entry name" value="MONOACYLGLYCEROL LIPASE"/>
    <property type="match status" value="1"/>
</dbReference>
<gene>
    <name evidence="3" type="ORF">C8F04DRAFT_1049430</name>
</gene>
<organism evidence="3 4">
    <name type="scientific">Mycena alexandri</name>
    <dbReference type="NCBI Taxonomy" id="1745969"/>
    <lineage>
        <taxon>Eukaryota</taxon>
        <taxon>Fungi</taxon>
        <taxon>Dikarya</taxon>
        <taxon>Basidiomycota</taxon>
        <taxon>Agaricomycotina</taxon>
        <taxon>Agaricomycetes</taxon>
        <taxon>Agaricomycetidae</taxon>
        <taxon>Agaricales</taxon>
        <taxon>Marasmiineae</taxon>
        <taxon>Mycenaceae</taxon>
        <taxon>Mycena</taxon>
    </lineage>
</organism>
<dbReference type="PANTHER" id="PTHR43798:SF33">
    <property type="entry name" value="HYDROLASE, PUTATIVE (AFU_ORTHOLOGUE AFUA_2G14860)-RELATED"/>
    <property type="match status" value="1"/>
</dbReference>
<evidence type="ECO:0000259" key="2">
    <source>
        <dbReference type="Pfam" id="PF00561"/>
    </source>
</evidence>
<feature type="region of interest" description="Disordered" evidence="1">
    <location>
        <begin position="311"/>
        <end position="337"/>
    </location>
</feature>
<feature type="domain" description="AB hydrolase-1" evidence="2">
    <location>
        <begin position="88"/>
        <end position="300"/>
    </location>
</feature>